<dbReference type="GeneID" id="82156747"/>
<keyword evidence="2" id="KW-0732">Signal</keyword>
<sequence>MKKILLSMLAITMAAFTFTSCEDVPEPYEIPGGGGNTPSETVDPAGSGTIENPYNVAAAIKYINEGGNEETDVYVKGIVVSVDKGSYDPSYGSLKYYISDDGTTANQFRVYNGYAGPNRKKFSGEDALKQGDVVVICGKLMNYNGTLEYTTGNYVVSLNGNGDIGGGDDKPVEGTYINETFASSFGVFTVNNVKGQPWVIDSYGYAKATGYDNASKTTTPSASYLVAQPVNMSKSTEATITFEYILRYVTTTTGDAIDGIANKVLVTKDYTGDPATTKWTDITGTLTEVRDWKTWTKFTAAVPAEIIGKESVVFALYYECETSSGTWEVKNFAVKEGKEEGGNTGGNDEGDITTTNGDFETWVGGLPNNWKTESTAGNATLSQSTDAHSGKYSVKVGGTSSANKRIGYKEMQLKAGEYTMTFYAKAATSTGASVRPGVVPIVDGKAGTYAYGEYTNNISNNEWVQVTHNLTITTEGTYCIVIMNSKNPGADVLIDDFTFTSGETTIIK</sequence>
<dbReference type="RefSeq" id="WP_172175879.1">
    <property type="nucleotide sequence ID" value="NZ_CASGKG010000014.1"/>
</dbReference>
<accession>A0ABX2AV92</accession>
<dbReference type="Proteomes" id="UP001193734">
    <property type="component" value="Unassembled WGS sequence"/>
</dbReference>
<protein>
    <recommendedName>
        <fullName evidence="5">CBM-cenC domain-containing protein</fullName>
    </recommendedName>
</protein>
<feature type="chain" id="PRO_5045264386" description="CBM-cenC domain-containing protein" evidence="2">
    <location>
        <begin position="22"/>
        <end position="508"/>
    </location>
</feature>
<reference evidence="3 4" key="1">
    <citation type="submission" date="2020-05" db="EMBL/GenBank/DDBJ databases">
        <title>Distinct polysaccharide utilization as determinants for interspecies competition between intestinal Prevotella spp.</title>
        <authorList>
            <person name="Galvez E.J.C."/>
            <person name="Iljazovic A."/>
            <person name="Strowig T."/>
        </authorList>
    </citation>
    <scope>NUCLEOTIDE SEQUENCE [LARGE SCALE GENOMIC DNA]</scope>
    <source>
        <strain evidence="3 4">PROD</strain>
    </source>
</reference>
<evidence type="ECO:0000256" key="1">
    <source>
        <dbReference type="SAM" id="MobiDB-lite"/>
    </source>
</evidence>
<dbReference type="PROSITE" id="PS51257">
    <property type="entry name" value="PROKAR_LIPOPROTEIN"/>
    <property type="match status" value="1"/>
</dbReference>
<evidence type="ECO:0000256" key="2">
    <source>
        <dbReference type="SAM" id="SignalP"/>
    </source>
</evidence>
<name>A0ABX2AV92_9BACT</name>
<evidence type="ECO:0008006" key="5">
    <source>
        <dbReference type="Google" id="ProtNLM"/>
    </source>
</evidence>
<dbReference type="SUPFAM" id="SSF49785">
    <property type="entry name" value="Galactose-binding domain-like"/>
    <property type="match status" value="1"/>
</dbReference>
<feature type="signal peptide" evidence="2">
    <location>
        <begin position="1"/>
        <end position="21"/>
    </location>
</feature>
<evidence type="ECO:0000313" key="4">
    <source>
        <dbReference type="Proteomes" id="UP001193734"/>
    </source>
</evidence>
<gene>
    <name evidence="3" type="ORF">HPS55_03110</name>
</gene>
<keyword evidence="4" id="KW-1185">Reference proteome</keyword>
<organism evidence="3 4">
    <name type="scientific">Xylanibacter rodentium</name>
    <dbReference type="NCBI Taxonomy" id="2736289"/>
    <lineage>
        <taxon>Bacteria</taxon>
        <taxon>Pseudomonadati</taxon>
        <taxon>Bacteroidota</taxon>
        <taxon>Bacteroidia</taxon>
        <taxon>Bacteroidales</taxon>
        <taxon>Prevotellaceae</taxon>
        <taxon>Xylanibacter</taxon>
    </lineage>
</organism>
<proteinExistence type="predicted"/>
<feature type="region of interest" description="Disordered" evidence="1">
    <location>
        <begin position="27"/>
        <end position="49"/>
    </location>
</feature>
<dbReference type="Gene3D" id="2.60.120.260">
    <property type="entry name" value="Galactose-binding domain-like"/>
    <property type="match status" value="1"/>
</dbReference>
<dbReference type="EMBL" id="JABKKE010000003">
    <property type="protein sequence ID" value="NPE13322.1"/>
    <property type="molecule type" value="Genomic_DNA"/>
</dbReference>
<evidence type="ECO:0000313" key="3">
    <source>
        <dbReference type="EMBL" id="NPE13322.1"/>
    </source>
</evidence>
<comment type="caution">
    <text evidence="3">The sequence shown here is derived from an EMBL/GenBank/DDBJ whole genome shotgun (WGS) entry which is preliminary data.</text>
</comment>
<dbReference type="InterPro" id="IPR008979">
    <property type="entry name" value="Galactose-bd-like_sf"/>
</dbReference>